<reference evidence="1 2" key="1">
    <citation type="submission" date="2022-06" db="EMBL/GenBank/DDBJ databases">
        <authorList>
            <person name="Xuan X."/>
        </authorList>
    </citation>
    <scope>NUCLEOTIDE SEQUENCE [LARGE SCALE GENOMIC DNA]</scope>
    <source>
        <strain evidence="1 2">2V75</strain>
    </source>
</reference>
<evidence type="ECO:0000313" key="2">
    <source>
        <dbReference type="Proteomes" id="UP001206312"/>
    </source>
</evidence>
<gene>
    <name evidence="1" type="ORF">NG653_02375</name>
</gene>
<comment type="caution">
    <text evidence="1">The sequence shown here is derived from an EMBL/GenBank/DDBJ whole genome shotgun (WGS) entry which is preliminary data.</text>
</comment>
<keyword evidence="2" id="KW-1185">Reference proteome</keyword>
<dbReference type="EMBL" id="JAMXIB010000001">
    <property type="protein sequence ID" value="MCO5723686.1"/>
    <property type="molecule type" value="Genomic_DNA"/>
</dbReference>
<accession>A0ABT1AUX3</accession>
<dbReference type="RefSeq" id="WP_252740056.1">
    <property type="nucleotide sequence ID" value="NZ_JAMXIB010000001.1"/>
</dbReference>
<sequence>MKIQSLLFSLFILGATHAQSPEEGEVRQTIDRFFEGFHARDTAMMRSTLGQDVLLQTIVRDASGSPMLRNESMEDFLRSMASLPDTLKIEERLLAYHIRTDADMAHAWTPYEFRVQGELRHCGVNSFQLFYDGTAWKIIYLADTRRREGCRP</sequence>
<dbReference type="InterPro" id="IPR032710">
    <property type="entry name" value="NTF2-like_dom_sf"/>
</dbReference>
<name>A0ABT1AUX3_9FLAO</name>
<dbReference type="Gene3D" id="3.10.450.50">
    <property type="match status" value="1"/>
</dbReference>
<evidence type="ECO:0000313" key="1">
    <source>
        <dbReference type="EMBL" id="MCO5723686.1"/>
    </source>
</evidence>
<dbReference type="Proteomes" id="UP001206312">
    <property type="component" value="Unassembled WGS sequence"/>
</dbReference>
<dbReference type="SUPFAM" id="SSF54427">
    <property type="entry name" value="NTF2-like"/>
    <property type="match status" value="1"/>
</dbReference>
<protein>
    <submittedName>
        <fullName evidence="1">Nuclear transport factor 2 family protein</fullName>
    </submittedName>
</protein>
<proteinExistence type="predicted"/>
<organism evidence="1 2">
    <name type="scientific">Robiginitalea marina</name>
    <dbReference type="NCBI Taxonomy" id="2954105"/>
    <lineage>
        <taxon>Bacteria</taxon>
        <taxon>Pseudomonadati</taxon>
        <taxon>Bacteroidota</taxon>
        <taxon>Flavobacteriia</taxon>
        <taxon>Flavobacteriales</taxon>
        <taxon>Flavobacteriaceae</taxon>
        <taxon>Robiginitalea</taxon>
    </lineage>
</organism>